<evidence type="ECO:0000256" key="2">
    <source>
        <dbReference type="SAM" id="Phobius"/>
    </source>
</evidence>
<reference evidence="5" key="1">
    <citation type="journal article" date="2019" name="Int. J. Syst. Evol. Microbiol.">
        <title>The Global Catalogue of Microorganisms (GCM) 10K type strain sequencing project: providing services to taxonomists for standard genome sequencing and annotation.</title>
        <authorList>
            <consortium name="The Broad Institute Genomics Platform"/>
            <consortium name="The Broad Institute Genome Sequencing Center for Infectious Disease"/>
            <person name="Wu L."/>
            <person name="Ma J."/>
        </authorList>
    </citation>
    <scope>NUCLEOTIDE SEQUENCE [LARGE SCALE GENOMIC DNA]</scope>
    <source>
        <strain evidence="5">JCM 17106</strain>
    </source>
</reference>
<evidence type="ECO:0000313" key="4">
    <source>
        <dbReference type="EMBL" id="GAA3522733.1"/>
    </source>
</evidence>
<dbReference type="InterPro" id="IPR007844">
    <property type="entry name" value="AsmA"/>
</dbReference>
<keyword evidence="2" id="KW-0472">Membrane</keyword>
<evidence type="ECO:0000259" key="3">
    <source>
        <dbReference type="Pfam" id="PF05170"/>
    </source>
</evidence>
<dbReference type="RefSeq" id="WP_344930806.1">
    <property type="nucleotide sequence ID" value="NZ_BAABCW010000031.1"/>
</dbReference>
<feature type="domain" description="AsmA" evidence="3">
    <location>
        <begin position="3"/>
        <end position="235"/>
    </location>
</feature>
<dbReference type="PANTHER" id="PTHR30441:SF8">
    <property type="entry name" value="DUF748 DOMAIN-CONTAINING PROTEIN"/>
    <property type="match status" value="1"/>
</dbReference>
<name>A0ABP6UUE2_9FLAO</name>
<dbReference type="InterPro" id="IPR052894">
    <property type="entry name" value="AsmA-related"/>
</dbReference>
<organism evidence="4 5">
    <name type="scientific">Aquimarina addita</name>
    <dbReference type="NCBI Taxonomy" id="870485"/>
    <lineage>
        <taxon>Bacteria</taxon>
        <taxon>Pseudomonadati</taxon>
        <taxon>Bacteroidota</taxon>
        <taxon>Flavobacteriia</taxon>
        <taxon>Flavobacteriales</taxon>
        <taxon>Flavobacteriaceae</taxon>
        <taxon>Aquimarina</taxon>
    </lineage>
</organism>
<keyword evidence="2" id="KW-1133">Transmembrane helix</keyword>
<keyword evidence="5" id="KW-1185">Reference proteome</keyword>
<evidence type="ECO:0000313" key="5">
    <source>
        <dbReference type="Proteomes" id="UP001500459"/>
    </source>
</evidence>
<feature type="region of interest" description="Disordered" evidence="1">
    <location>
        <begin position="826"/>
        <end position="874"/>
    </location>
</feature>
<dbReference type="EMBL" id="BAABCW010000031">
    <property type="protein sequence ID" value="GAA3522733.1"/>
    <property type="molecule type" value="Genomic_DNA"/>
</dbReference>
<dbReference type="Proteomes" id="UP001500459">
    <property type="component" value="Unassembled WGS sequence"/>
</dbReference>
<comment type="caution">
    <text evidence="4">The sequence shown here is derived from an EMBL/GenBank/DDBJ whole genome shotgun (WGS) entry which is preliminary data.</text>
</comment>
<feature type="transmembrane region" description="Helical" evidence="2">
    <location>
        <begin position="5"/>
        <end position="27"/>
    </location>
</feature>
<sequence length="874" mass="95536">MIKKILKIVGIFIVVLIIALISLPFIFSGTIKDKIRYLANEHVNAKVDFADVDISLIRSFPKASVIIDELSIINYAPFEGDTLAYAKKIALDMSINELFKDASEAIGVQRVVIDEATINVKTDSLSNVNYDIAKAETTTPETSTEESSSFAFELEHYEINNSKLLYQDDVSKIALLMTNINHSGDGTLSGEKILLDTESSSEISFLMDGTNYLNKHKLRLDANLELDMENQRYAFKENKAFINQLPLEFAGFVQLDEKYTDIDISFKTPTSDFKNFLAVVPAEYAKNLDGVQTSGDFSIDGVVKGKVDDTHIPMMDIKIASNNASFKYPDLPKGVQNIVIDTQIKNDTGLMDDIYVLLNTLTFKIDQDTFAAKGSLKHVTQNMLVDMAINGTLNLANLEKAYPLELEEQLNGILKANIKTNFDMQSLEKEQYQNVKSSGNVSIDNFTYASPELPNEIKIENANVSFKPETITLDKMKVTTGTSDLTAEGAINNLMGFLFTKQNLKGNFTVASQVFAVSDFMVAGNETAEEQTTEKTPSEALQIPSFLDANLNFSANKVLYDNLELQNTKGSVVIKDETASLKNVTSNLLGGGIAFDGNVSTKSAIPTFNMNMDLSKIDIVKSFASLELLKGLAPIAQALTGALSTKMTLAGNLTNDLTPVLTSLKGNALANILNAKVSTAQTPLLAKLDNQINFIDLNNLDLKDIQTALTFDDGKINVKPFDIDIKGIKITASGSHGFDMNMDYNLAMDVPAKYLGKDVGGILSQLNEKEVSEMTVALPVGITGNFSNPKVSLNTGDAVKALTQQIVSKQKDKVKDKITDEGTKVLSGLLGGNSKDEDTTKTTTEKPEEKLKDAAKNILGGFLNKNKKKDTTDN</sequence>
<proteinExistence type="predicted"/>
<dbReference type="Pfam" id="PF05170">
    <property type="entry name" value="AsmA"/>
    <property type="match status" value="1"/>
</dbReference>
<protein>
    <submittedName>
        <fullName evidence="4">AsmA-like C-terminal region-containing protein</fullName>
    </submittedName>
</protein>
<accession>A0ABP6UUE2</accession>
<feature type="compositionally biased region" description="Basic and acidic residues" evidence="1">
    <location>
        <begin position="834"/>
        <end position="855"/>
    </location>
</feature>
<evidence type="ECO:0000256" key="1">
    <source>
        <dbReference type="SAM" id="MobiDB-lite"/>
    </source>
</evidence>
<dbReference type="PANTHER" id="PTHR30441">
    <property type="entry name" value="DUF748 DOMAIN-CONTAINING PROTEIN"/>
    <property type="match status" value="1"/>
</dbReference>
<keyword evidence="2" id="KW-0812">Transmembrane</keyword>
<gene>
    <name evidence="4" type="ORF">GCM10022393_41690</name>
</gene>